<organism evidence="3 4">
    <name type="scientific">Pontibacter aydingkolensis</name>
    <dbReference type="NCBI Taxonomy" id="1911536"/>
    <lineage>
        <taxon>Bacteria</taxon>
        <taxon>Pseudomonadati</taxon>
        <taxon>Bacteroidota</taxon>
        <taxon>Cytophagia</taxon>
        <taxon>Cytophagales</taxon>
        <taxon>Hymenobacteraceae</taxon>
        <taxon>Pontibacter</taxon>
    </lineage>
</organism>
<dbReference type="EMBL" id="JAHYXK010000038">
    <property type="protein sequence ID" value="MBW7469350.1"/>
    <property type="molecule type" value="Genomic_DNA"/>
</dbReference>
<keyword evidence="1" id="KW-0732">Signal</keyword>
<accession>A0ABS7D005</accession>
<proteinExistence type="predicted"/>
<feature type="chain" id="PRO_5046585694" evidence="1">
    <location>
        <begin position="21"/>
        <end position="600"/>
    </location>
</feature>
<evidence type="ECO:0000313" key="3">
    <source>
        <dbReference type="EMBL" id="MBW7469350.1"/>
    </source>
</evidence>
<protein>
    <submittedName>
        <fullName evidence="3">T9SS type A sorting domain-containing protein</fullName>
    </submittedName>
</protein>
<feature type="signal peptide" evidence="1">
    <location>
        <begin position="1"/>
        <end position="20"/>
    </location>
</feature>
<feature type="domain" description="Secretion system C-terminal sorting" evidence="2">
    <location>
        <begin position="531"/>
        <end position="598"/>
    </location>
</feature>
<keyword evidence="4" id="KW-1185">Reference proteome</keyword>
<dbReference type="NCBIfam" id="TIGR04183">
    <property type="entry name" value="Por_Secre_tail"/>
    <property type="match status" value="1"/>
</dbReference>
<reference evidence="3 4" key="1">
    <citation type="journal article" date="2016" name="Int. J. Syst. Evol. Microbiol.">
        <title>Pontibacter aydingkolensis sp. nov., isolated from soil of a salt lake.</title>
        <authorList>
            <person name="Osman G."/>
            <person name="Zhang T."/>
            <person name="Lou K."/>
            <person name="Gao Y."/>
            <person name="Chang W."/>
            <person name="Lin Q."/>
            <person name="Yang H.M."/>
            <person name="Huo X.D."/>
            <person name="Wang N."/>
        </authorList>
    </citation>
    <scope>NUCLEOTIDE SEQUENCE [LARGE SCALE GENOMIC DNA]</scope>
    <source>
        <strain evidence="3 4">KACC 19255</strain>
    </source>
</reference>
<dbReference type="RefSeq" id="WP_219879222.1">
    <property type="nucleotide sequence ID" value="NZ_JAHYXK010000038.1"/>
</dbReference>
<evidence type="ECO:0000259" key="2">
    <source>
        <dbReference type="Pfam" id="PF18962"/>
    </source>
</evidence>
<dbReference type="Proteomes" id="UP000813018">
    <property type="component" value="Unassembled WGS sequence"/>
</dbReference>
<dbReference type="InterPro" id="IPR026444">
    <property type="entry name" value="Secre_tail"/>
</dbReference>
<name>A0ABS7D005_9BACT</name>
<gene>
    <name evidence="3" type="ORF">K0O23_19935</name>
</gene>
<evidence type="ECO:0000313" key="4">
    <source>
        <dbReference type="Proteomes" id="UP000813018"/>
    </source>
</evidence>
<dbReference type="Pfam" id="PF18962">
    <property type="entry name" value="Por_Secre_tail"/>
    <property type="match status" value="1"/>
</dbReference>
<comment type="caution">
    <text evidence="3">The sequence shown here is derived from an EMBL/GenBank/DDBJ whole genome shotgun (WGS) entry which is preliminary data.</text>
</comment>
<evidence type="ECO:0000256" key="1">
    <source>
        <dbReference type="SAM" id="SignalP"/>
    </source>
</evidence>
<sequence length="600" mass="67436">MRKALCFILFILVCSVGATAQAVLTPLQEEQRLAQNINVQLRQTAAPQALPFFDDFATSAVAPDPNRWINGGVYINNRYAQQPITKNVASFDGLNANGLAYAPGSVGAGASDTLTSQPILLGNLTPADSVYLSFYWQSGGLGDIPDRSNMVYLLVEFKDNAGNWQEVWRQNGLGEVTDFAQVFIGLKETRYFHNGFQFRFRSIGQRNGLADVWNVDYILLNKNRRKGQNTTRDIAISQSVSKLLQNYTAMPAVQFMQNKQAELAPEIRTTINNLGSLPGAISWRGYIKKLNEAVADTFLRDQALVPANARQFPITGVPRIDNLNLDKNGFILQHGIRLITNEADPLQRANDSTQRKTVFANYYAYDDGTAEAGFSFVGSSSTQVAQRFDLNQPDQVQAFRIYFPRVRTNLSGTSITFKVWEDNNGVPGETLHQQSFQIQYSDKLNQFYEVQLSKPVPVRGAFYIGWQQPGSLFVNVGFDRNERATGRRFLFTTSNNWTMDTQLEGAIMMRPVMVGEALGLAEDMEAARIKVFPNPSADKRIFIDGDYENLRIYTITGQEVYQHTYNSSKEYLDLKQLAPGFYTLRIQTRKAIITKKIILN</sequence>